<dbReference type="PANTHER" id="PTHR43133">
    <property type="entry name" value="RNA POLYMERASE ECF-TYPE SIGMA FACTO"/>
    <property type="match status" value="1"/>
</dbReference>
<dbReference type="Pfam" id="PF04542">
    <property type="entry name" value="Sigma70_r2"/>
    <property type="match status" value="1"/>
</dbReference>
<evidence type="ECO:0000256" key="5">
    <source>
        <dbReference type="ARBA" id="ARBA00023163"/>
    </source>
</evidence>
<dbReference type="InterPro" id="IPR036388">
    <property type="entry name" value="WH-like_DNA-bd_sf"/>
</dbReference>
<evidence type="ECO:0008006" key="10">
    <source>
        <dbReference type="Google" id="ProtNLM"/>
    </source>
</evidence>
<keyword evidence="3" id="KW-0731">Sigma factor</keyword>
<evidence type="ECO:0000256" key="4">
    <source>
        <dbReference type="ARBA" id="ARBA00023125"/>
    </source>
</evidence>
<keyword evidence="2" id="KW-0805">Transcription regulation</keyword>
<dbReference type="InterPro" id="IPR013324">
    <property type="entry name" value="RNA_pol_sigma_r3/r4-like"/>
</dbReference>
<dbReference type="NCBIfam" id="TIGR02937">
    <property type="entry name" value="sigma70-ECF"/>
    <property type="match status" value="1"/>
</dbReference>
<sequence>MDYSYRPRKLGRRGCRGRVKTSGVFPLLAAAIPPDGLFGAISTFFANNVPALRLLTVVHRDDPTRQNEPLSKDDAALTEAALDAASVEACYREHADRLQRFVWGVVRDAPTAADVVQATFVKLAALGGSVEPAARKSWLYQVAYREALAIRRRQATGRKVDERLQWLHEGWDSAAPDTELVRGELIDAVRQAIESLPDDLKQIVYLRTYEERTFAEIAEQLQIPLGTALGRMRNALAKLKTSLAKLNQQAKREN</sequence>
<dbReference type="InterPro" id="IPR013325">
    <property type="entry name" value="RNA_pol_sigma_r2"/>
</dbReference>
<dbReference type="InterPro" id="IPR007627">
    <property type="entry name" value="RNA_pol_sigma70_r2"/>
</dbReference>
<dbReference type="PANTHER" id="PTHR43133:SF8">
    <property type="entry name" value="RNA POLYMERASE SIGMA FACTOR HI_1459-RELATED"/>
    <property type="match status" value="1"/>
</dbReference>
<dbReference type="GO" id="GO:0006352">
    <property type="term" value="P:DNA-templated transcription initiation"/>
    <property type="evidence" value="ECO:0007669"/>
    <property type="project" value="InterPro"/>
</dbReference>
<dbReference type="InterPro" id="IPR007630">
    <property type="entry name" value="RNA_pol_sigma70_r4"/>
</dbReference>
<protein>
    <recommendedName>
        <fullName evidence="10">Sigma-70 family RNA polymerase sigma factor</fullName>
    </recommendedName>
</protein>
<dbReference type="Gene3D" id="1.10.10.10">
    <property type="entry name" value="Winged helix-like DNA-binding domain superfamily/Winged helix DNA-binding domain"/>
    <property type="match status" value="1"/>
</dbReference>
<dbReference type="SUPFAM" id="SSF88659">
    <property type="entry name" value="Sigma3 and sigma4 domains of RNA polymerase sigma factors"/>
    <property type="match status" value="1"/>
</dbReference>
<proteinExistence type="inferred from homology"/>
<accession>A0A2S8GSN2</accession>
<name>A0A2S8GSN2_9BACT</name>
<organism evidence="8 9">
    <name type="scientific">Blastopirellula marina</name>
    <dbReference type="NCBI Taxonomy" id="124"/>
    <lineage>
        <taxon>Bacteria</taxon>
        <taxon>Pseudomonadati</taxon>
        <taxon>Planctomycetota</taxon>
        <taxon>Planctomycetia</taxon>
        <taxon>Pirellulales</taxon>
        <taxon>Pirellulaceae</taxon>
        <taxon>Blastopirellula</taxon>
    </lineage>
</organism>
<evidence type="ECO:0000313" key="9">
    <source>
        <dbReference type="Proteomes" id="UP000237819"/>
    </source>
</evidence>
<dbReference type="EMBL" id="PUHZ01000005">
    <property type="protein sequence ID" value="PQO47440.1"/>
    <property type="molecule type" value="Genomic_DNA"/>
</dbReference>
<evidence type="ECO:0000259" key="7">
    <source>
        <dbReference type="Pfam" id="PF04545"/>
    </source>
</evidence>
<dbReference type="Proteomes" id="UP000237819">
    <property type="component" value="Unassembled WGS sequence"/>
</dbReference>
<keyword evidence="5" id="KW-0804">Transcription</keyword>
<evidence type="ECO:0000256" key="2">
    <source>
        <dbReference type="ARBA" id="ARBA00023015"/>
    </source>
</evidence>
<dbReference type="InterPro" id="IPR039425">
    <property type="entry name" value="RNA_pol_sigma-70-like"/>
</dbReference>
<dbReference type="SUPFAM" id="SSF88946">
    <property type="entry name" value="Sigma2 domain of RNA polymerase sigma factors"/>
    <property type="match status" value="1"/>
</dbReference>
<dbReference type="AlphaFoldDB" id="A0A2S8GSN2"/>
<comment type="caution">
    <text evidence="8">The sequence shown here is derived from an EMBL/GenBank/DDBJ whole genome shotgun (WGS) entry which is preliminary data.</text>
</comment>
<evidence type="ECO:0000259" key="6">
    <source>
        <dbReference type="Pfam" id="PF04542"/>
    </source>
</evidence>
<evidence type="ECO:0000313" key="8">
    <source>
        <dbReference type="EMBL" id="PQO47440.1"/>
    </source>
</evidence>
<keyword evidence="4" id="KW-0238">DNA-binding</keyword>
<dbReference type="Gene3D" id="1.10.1740.10">
    <property type="match status" value="1"/>
</dbReference>
<feature type="domain" description="RNA polymerase sigma-70 region 2" evidence="6">
    <location>
        <begin position="91"/>
        <end position="155"/>
    </location>
</feature>
<dbReference type="CDD" id="cd06171">
    <property type="entry name" value="Sigma70_r4"/>
    <property type="match status" value="1"/>
</dbReference>
<dbReference type="InterPro" id="IPR014284">
    <property type="entry name" value="RNA_pol_sigma-70_dom"/>
</dbReference>
<comment type="similarity">
    <text evidence="1">Belongs to the sigma-70 factor family. ECF subfamily.</text>
</comment>
<dbReference type="Pfam" id="PF04545">
    <property type="entry name" value="Sigma70_r4"/>
    <property type="match status" value="1"/>
</dbReference>
<dbReference type="GO" id="GO:0003677">
    <property type="term" value="F:DNA binding"/>
    <property type="evidence" value="ECO:0007669"/>
    <property type="project" value="UniProtKB-KW"/>
</dbReference>
<evidence type="ECO:0000256" key="3">
    <source>
        <dbReference type="ARBA" id="ARBA00023082"/>
    </source>
</evidence>
<gene>
    <name evidence="8" type="ORF">C5Y93_05190</name>
</gene>
<dbReference type="GO" id="GO:0016987">
    <property type="term" value="F:sigma factor activity"/>
    <property type="evidence" value="ECO:0007669"/>
    <property type="project" value="UniProtKB-KW"/>
</dbReference>
<reference evidence="8 9" key="1">
    <citation type="submission" date="2018-02" db="EMBL/GenBank/DDBJ databases">
        <title>Comparative genomes isolates from brazilian mangrove.</title>
        <authorList>
            <person name="Araujo J.E."/>
            <person name="Taketani R.G."/>
            <person name="Silva M.C.P."/>
            <person name="Loureco M.V."/>
            <person name="Andreote F.D."/>
        </authorList>
    </citation>
    <scope>NUCLEOTIDE SEQUENCE [LARGE SCALE GENOMIC DNA]</scope>
    <source>
        <strain evidence="8 9">Nap-Phe MGV</strain>
    </source>
</reference>
<feature type="domain" description="RNA polymerase sigma-70 region 4" evidence="7">
    <location>
        <begin position="192"/>
        <end position="240"/>
    </location>
</feature>
<evidence type="ECO:0000256" key="1">
    <source>
        <dbReference type="ARBA" id="ARBA00010641"/>
    </source>
</evidence>